<evidence type="ECO:0000313" key="2">
    <source>
        <dbReference type="EMBL" id="RNM42317.1"/>
    </source>
</evidence>
<dbReference type="EMBL" id="PPTT01000006">
    <property type="protein sequence ID" value="RDB70137.1"/>
    <property type="molecule type" value="Genomic_DNA"/>
</dbReference>
<dbReference type="InterPro" id="IPR035069">
    <property type="entry name" value="TTHA1013/TTHA0281-like"/>
</dbReference>
<organism evidence="2 4">
    <name type="scientific">Eggerthella sinensis</name>
    <dbReference type="NCBI Taxonomy" id="242230"/>
    <lineage>
        <taxon>Bacteria</taxon>
        <taxon>Bacillati</taxon>
        <taxon>Actinomycetota</taxon>
        <taxon>Coriobacteriia</taxon>
        <taxon>Eggerthellales</taxon>
        <taxon>Eggerthellaceae</taxon>
        <taxon>Eggerthella</taxon>
    </lineage>
</organism>
<dbReference type="EMBL" id="QICC01000015">
    <property type="protein sequence ID" value="RNM42317.1"/>
    <property type="molecule type" value="Genomic_DNA"/>
</dbReference>
<dbReference type="AlphaFoldDB" id="A0A3N0IZH2"/>
<dbReference type="Pfam" id="PF05534">
    <property type="entry name" value="HicB"/>
    <property type="match status" value="1"/>
</dbReference>
<dbReference type="Proteomes" id="UP000253817">
    <property type="component" value="Unassembled WGS sequence"/>
</dbReference>
<evidence type="ECO:0000313" key="3">
    <source>
        <dbReference type="Proteomes" id="UP000253817"/>
    </source>
</evidence>
<name>A0A3N0IZH2_9ACTN</name>
<evidence type="ECO:0000313" key="4">
    <source>
        <dbReference type="Proteomes" id="UP000270112"/>
    </source>
</evidence>
<sequence length="111" mass="12142">MNVGNALRYRGYTALVSYDAEGGYLFGNVAGMRDAIYFEGDNASEIVQSFHAAVDDYLAFCEEKGKNPEKPFKGTFNVRVGAELHERAALKAAERNESLNQFVIEALAAAV</sequence>
<comment type="caution">
    <text evidence="2">The sequence shown here is derived from an EMBL/GenBank/DDBJ whole genome shotgun (WGS) entry which is preliminary data.</text>
</comment>
<protein>
    <submittedName>
        <fullName evidence="2">Toxin-antitoxin system HicB family antitoxin</fullName>
    </submittedName>
</protein>
<proteinExistence type="predicted"/>
<dbReference type="InterPro" id="IPR008651">
    <property type="entry name" value="Uncharacterised_HicB"/>
</dbReference>
<reference evidence="1 3" key="1">
    <citation type="journal article" date="2018" name="Elife">
        <title>Discovery and characterization of a prevalent human gut bacterial enzyme sufficient for the inactivation of a family of plant toxins.</title>
        <authorList>
            <person name="Koppel N."/>
            <person name="Bisanz J.E."/>
            <person name="Pandelia M.E."/>
            <person name="Turnbaugh P.J."/>
            <person name="Balskus E.P."/>
        </authorList>
    </citation>
    <scope>NUCLEOTIDE SEQUENCE [LARGE SCALE GENOMIC DNA]</scope>
    <source>
        <strain evidence="1 3">DSM 16107</strain>
    </source>
</reference>
<gene>
    <name evidence="1" type="ORF">C1876_04915</name>
    <name evidence="2" type="ORF">DMP09_05610</name>
</gene>
<dbReference type="SUPFAM" id="SSF47598">
    <property type="entry name" value="Ribbon-helix-helix"/>
    <property type="match status" value="1"/>
</dbReference>
<reference evidence="4" key="2">
    <citation type="submission" date="2018-05" db="EMBL/GenBank/DDBJ databases">
        <title>Genome Sequencing of selected type strains of the family Eggerthellaceae.</title>
        <authorList>
            <person name="Danylec N."/>
            <person name="Stoll D.A."/>
            <person name="Doetsch A."/>
            <person name="Huch M."/>
        </authorList>
    </citation>
    <scope>NUCLEOTIDE SEQUENCE [LARGE SCALE GENOMIC DNA]</scope>
    <source>
        <strain evidence="4">DSM 16107</strain>
    </source>
</reference>
<dbReference type="GO" id="GO:0006355">
    <property type="term" value="P:regulation of DNA-templated transcription"/>
    <property type="evidence" value="ECO:0007669"/>
    <property type="project" value="InterPro"/>
</dbReference>
<dbReference type="Proteomes" id="UP000270112">
    <property type="component" value="Unassembled WGS sequence"/>
</dbReference>
<dbReference type="InterPro" id="IPR010985">
    <property type="entry name" value="Ribbon_hlx_hlx"/>
</dbReference>
<keyword evidence="3" id="KW-1185">Reference proteome</keyword>
<dbReference type="SUPFAM" id="SSF143100">
    <property type="entry name" value="TTHA1013/TTHA0281-like"/>
    <property type="match status" value="1"/>
</dbReference>
<accession>A0A3N0IZH2</accession>
<evidence type="ECO:0000313" key="1">
    <source>
        <dbReference type="EMBL" id="RDB70137.1"/>
    </source>
</evidence>
<reference evidence="2" key="3">
    <citation type="journal article" date="2019" name="Microbiol. Resour. Announc.">
        <title>Draft Genome Sequences of Type Strains of Gordonibacter faecihominis, Paraeggerthella hongkongensis, Parvibacter caecicola,Slackia equolifaciens, Slackia faecicanis, and Slackia isoflavoniconvertens.</title>
        <authorList>
            <person name="Danylec N."/>
            <person name="Stoll D.A."/>
            <person name="Dotsch A."/>
            <person name="Huch M."/>
        </authorList>
    </citation>
    <scope>NUCLEOTIDE SEQUENCE</scope>
    <source>
        <strain evidence="2">DSM 16107</strain>
    </source>
</reference>